<dbReference type="EMBL" id="CP002959">
    <property type="protein sequence ID" value="AFM13075.1"/>
    <property type="molecule type" value="Genomic_DNA"/>
</dbReference>
<proteinExistence type="predicted"/>
<evidence type="ECO:0000313" key="1">
    <source>
        <dbReference type="EMBL" id="AFM13075.1"/>
    </source>
</evidence>
<organism evidence="1 2">
    <name type="scientific">Turneriella parva (strain ATCC BAA-1111 / DSM 21527 / NCTC 11395 / H)</name>
    <name type="common">Leptospira parva</name>
    <dbReference type="NCBI Taxonomy" id="869212"/>
    <lineage>
        <taxon>Bacteria</taxon>
        <taxon>Pseudomonadati</taxon>
        <taxon>Spirochaetota</taxon>
        <taxon>Spirochaetia</taxon>
        <taxon>Leptospirales</taxon>
        <taxon>Leptospiraceae</taxon>
        <taxon>Turneriella</taxon>
    </lineage>
</organism>
<evidence type="ECO:0000313" key="2">
    <source>
        <dbReference type="Proteomes" id="UP000006048"/>
    </source>
</evidence>
<dbReference type="AlphaFoldDB" id="I4B718"/>
<protein>
    <submittedName>
        <fullName evidence="1">Uncharacterized protein</fullName>
    </submittedName>
</protein>
<gene>
    <name evidence="1" type="ordered locus">Turpa_2433</name>
</gene>
<dbReference type="Proteomes" id="UP000006048">
    <property type="component" value="Chromosome"/>
</dbReference>
<keyword evidence="2" id="KW-1185">Reference proteome</keyword>
<sequence length="39" mass="4188">MKPNGENIQRQSIRFDIEVLSIDICIGVLGAGALAQAVF</sequence>
<accession>I4B718</accession>
<dbReference type="STRING" id="869212.Turpa_2433"/>
<name>I4B718_TURPD</name>
<dbReference type="KEGG" id="tpx:Turpa_2433"/>
<reference evidence="1 2" key="1">
    <citation type="submission" date="2012-06" db="EMBL/GenBank/DDBJ databases">
        <title>The complete chromosome of genome of Turneriella parva DSM 21527.</title>
        <authorList>
            <consortium name="US DOE Joint Genome Institute (JGI-PGF)"/>
            <person name="Lucas S."/>
            <person name="Han J."/>
            <person name="Lapidus A."/>
            <person name="Bruce D."/>
            <person name="Goodwin L."/>
            <person name="Pitluck S."/>
            <person name="Peters L."/>
            <person name="Kyrpides N."/>
            <person name="Mavromatis K."/>
            <person name="Ivanova N."/>
            <person name="Mikhailova N."/>
            <person name="Chertkov O."/>
            <person name="Detter J.C."/>
            <person name="Tapia R."/>
            <person name="Han C."/>
            <person name="Land M."/>
            <person name="Hauser L."/>
            <person name="Markowitz V."/>
            <person name="Cheng J.-F."/>
            <person name="Hugenholtz P."/>
            <person name="Woyke T."/>
            <person name="Wu D."/>
            <person name="Gronow S."/>
            <person name="Wellnitz S."/>
            <person name="Brambilla E."/>
            <person name="Klenk H.-P."/>
            <person name="Eisen J.A."/>
        </authorList>
    </citation>
    <scope>NUCLEOTIDE SEQUENCE [LARGE SCALE GENOMIC DNA]</scope>
    <source>
        <strain evidence="2">ATCC BAA-1111 / DSM 21527 / NCTC 11395 / H</strain>
    </source>
</reference>
<dbReference type="HOGENOM" id="CLU_3318771_0_0_12"/>